<evidence type="ECO:0000313" key="9">
    <source>
        <dbReference type="EMBL" id="OGG60871.1"/>
    </source>
</evidence>
<keyword evidence="5 9" id="KW-0418">Kinase</keyword>
<evidence type="ECO:0000256" key="4">
    <source>
        <dbReference type="ARBA" id="ARBA00022741"/>
    </source>
</evidence>
<comment type="caution">
    <text evidence="9">The sequence shown here is derived from an EMBL/GenBank/DDBJ whole genome shotgun (WGS) entry which is preliminary data.</text>
</comment>
<evidence type="ECO:0000256" key="6">
    <source>
        <dbReference type="ARBA" id="ARBA00022840"/>
    </source>
</evidence>
<dbReference type="GO" id="GO:0016301">
    <property type="term" value="F:kinase activity"/>
    <property type="evidence" value="ECO:0007669"/>
    <property type="project" value="UniProtKB-KW"/>
</dbReference>
<dbReference type="Proteomes" id="UP000178042">
    <property type="component" value="Unassembled WGS sequence"/>
</dbReference>
<keyword evidence="3" id="KW-0808">Transferase</keyword>
<dbReference type="GO" id="GO:0003848">
    <property type="term" value="F:2-amino-4-hydroxy-6-hydroxymethyldihydropteridine diphosphokinase activity"/>
    <property type="evidence" value="ECO:0007669"/>
    <property type="project" value="UniProtKB-EC"/>
</dbReference>
<evidence type="ECO:0000259" key="8">
    <source>
        <dbReference type="PROSITE" id="PS00794"/>
    </source>
</evidence>
<gene>
    <name evidence="9" type="ORF">A3C86_00360</name>
</gene>
<dbReference type="GO" id="GO:0046656">
    <property type="term" value="P:folic acid biosynthetic process"/>
    <property type="evidence" value="ECO:0007669"/>
    <property type="project" value="UniProtKB-KW"/>
</dbReference>
<dbReference type="PANTHER" id="PTHR43071">
    <property type="entry name" value="2-AMINO-4-HYDROXY-6-HYDROXYMETHYLDIHYDROPTERIDINE PYROPHOSPHOKINASE"/>
    <property type="match status" value="1"/>
</dbReference>
<dbReference type="GO" id="GO:0005524">
    <property type="term" value="F:ATP binding"/>
    <property type="evidence" value="ECO:0007669"/>
    <property type="project" value="UniProtKB-KW"/>
</dbReference>
<keyword evidence="4" id="KW-0547">Nucleotide-binding</keyword>
<name>A0A1F6DHK7_9BACT</name>
<protein>
    <recommendedName>
        <fullName evidence="2">2-amino-4-hydroxy-6-hydroxymethyldihydropteridine diphosphokinase</fullName>
        <ecNumber evidence="2">2.7.6.3</ecNumber>
    </recommendedName>
</protein>
<evidence type="ECO:0000256" key="5">
    <source>
        <dbReference type="ARBA" id="ARBA00022777"/>
    </source>
</evidence>
<comment type="pathway">
    <text evidence="1">Cofactor biosynthesis; tetrahydrofolate biosynthesis; 2-amino-4-hydroxy-6-hydroxymethyl-7,8-dihydropteridine diphosphate from 7,8-dihydroneopterin triphosphate: step 4/4.</text>
</comment>
<dbReference type="CDD" id="cd00483">
    <property type="entry name" value="HPPK"/>
    <property type="match status" value="1"/>
</dbReference>
<accession>A0A1F6DHK7</accession>
<dbReference type="AlphaFoldDB" id="A0A1F6DHK7"/>
<evidence type="ECO:0000256" key="2">
    <source>
        <dbReference type="ARBA" id="ARBA00013253"/>
    </source>
</evidence>
<sequence>MDIYLGLGSNLGDRESNLRQALAKLPPAITIDAVSPVYETEPKYLENQPRFLNLACKGQTEMSPRETLNFIKKIEKNLGRVETERFGPRIIDIDLLFYGKEEIKEPGLTVPHQGIAERAFVLVPLSDIAPDFAHPVLGITIKELLGKLGDKSK</sequence>
<dbReference type="SUPFAM" id="SSF55083">
    <property type="entry name" value="6-hydroxymethyl-7,8-dihydropterin pyrophosphokinase, HPPK"/>
    <property type="match status" value="1"/>
</dbReference>
<dbReference type="Gene3D" id="3.30.70.560">
    <property type="entry name" value="7,8-Dihydro-6-hydroxymethylpterin-pyrophosphokinase HPPK"/>
    <property type="match status" value="1"/>
</dbReference>
<organism evidence="9 10">
    <name type="scientific">Candidatus Kaiserbacteria bacterium RIFCSPHIGHO2_02_FULL_49_16</name>
    <dbReference type="NCBI Taxonomy" id="1798490"/>
    <lineage>
        <taxon>Bacteria</taxon>
        <taxon>Candidatus Kaiseribacteriota</taxon>
    </lineage>
</organism>
<dbReference type="EMBL" id="MFLD01000007">
    <property type="protein sequence ID" value="OGG60871.1"/>
    <property type="molecule type" value="Genomic_DNA"/>
</dbReference>
<keyword evidence="6" id="KW-0067">ATP-binding</keyword>
<feature type="domain" description="7,8-dihydro-6-hydroxymethylpterin-pyrophosphokinase" evidence="8">
    <location>
        <begin position="85"/>
        <end position="96"/>
    </location>
</feature>
<dbReference type="UniPathway" id="UPA00077">
    <property type="reaction ID" value="UER00155"/>
</dbReference>
<dbReference type="NCBIfam" id="TIGR01498">
    <property type="entry name" value="folK"/>
    <property type="match status" value="1"/>
</dbReference>
<reference evidence="9 10" key="1">
    <citation type="journal article" date="2016" name="Nat. Commun.">
        <title>Thousands of microbial genomes shed light on interconnected biogeochemical processes in an aquifer system.</title>
        <authorList>
            <person name="Anantharaman K."/>
            <person name="Brown C.T."/>
            <person name="Hug L.A."/>
            <person name="Sharon I."/>
            <person name="Castelle C.J."/>
            <person name="Probst A.J."/>
            <person name="Thomas B.C."/>
            <person name="Singh A."/>
            <person name="Wilkins M.J."/>
            <person name="Karaoz U."/>
            <person name="Brodie E.L."/>
            <person name="Williams K.H."/>
            <person name="Hubbard S.S."/>
            <person name="Banfield J.F."/>
        </authorList>
    </citation>
    <scope>NUCLEOTIDE SEQUENCE [LARGE SCALE GENOMIC DNA]</scope>
</reference>
<dbReference type="InterPro" id="IPR035907">
    <property type="entry name" value="Hppk_sf"/>
</dbReference>
<evidence type="ECO:0000313" key="10">
    <source>
        <dbReference type="Proteomes" id="UP000178042"/>
    </source>
</evidence>
<evidence type="ECO:0000256" key="3">
    <source>
        <dbReference type="ARBA" id="ARBA00022679"/>
    </source>
</evidence>
<dbReference type="InterPro" id="IPR000550">
    <property type="entry name" value="Hppk"/>
</dbReference>
<dbReference type="EC" id="2.7.6.3" evidence="2"/>
<dbReference type="GO" id="GO:0046654">
    <property type="term" value="P:tetrahydrofolate biosynthetic process"/>
    <property type="evidence" value="ECO:0007669"/>
    <property type="project" value="UniProtKB-UniPathway"/>
</dbReference>
<proteinExistence type="predicted"/>
<dbReference type="PROSITE" id="PS00794">
    <property type="entry name" value="HPPK"/>
    <property type="match status" value="1"/>
</dbReference>
<evidence type="ECO:0000256" key="7">
    <source>
        <dbReference type="ARBA" id="ARBA00022909"/>
    </source>
</evidence>
<dbReference type="Pfam" id="PF01288">
    <property type="entry name" value="HPPK"/>
    <property type="match status" value="1"/>
</dbReference>
<keyword evidence="7" id="KW-0289">Folate biosynthesis</keyword>
<dbReference type="PANTHER" id="PTHR43071:SF1">
    <property type="entry name" value="2-AMINO-4-HYDROXY-6-HYDROXYMETHYLDIHYDROPTERIDINE PYROPHOSPHOKINASE"/>
    <property type="match status" value="1"/>
</dbReference>
<evidence type="ECO:0000256" key="1">
    <source>
        <dbReference type="ARBA" id="ARBA00005051"/>
    </source>
</evidence>